<protein>
    <recommendedName>
        <fullName evidence="2">F-box domain-containing protein</fullName>
    </recommendedName>
</protein>
<dbReference type="InterPro" id="IPR050796">
    <property type="entry name" value="SCF_F-box_component"/>
</dbReference>
<evidence type="ECO:0000313" key="4">
    <source>
        <dbReference type="Proteomes" id="UP001341840"/>
    </source>
</evidence>
<sequence length="401" mass="46781">MEKSLMEKNLKCINDLLPLELIRAIFLRIPVKHLGRAKCVSKLWNTLISDPSFTKSHLDCSLAPTHRYIFIEDYYDASSVDLDALLLEDNEGVDEESLFLPFEKKPPSRFSFLGSCRGLVLLHREPQFLILWNPLIDSGKRISYSHIVNAARKDRDSVNKVFSILDDALLYGFGYDASRDDYIVVVAYKGKDGENHFDMCCLGSKSWINLDAALPKPMSWFDWTRQGLFCNGAIHWINFYYGEEILLFDMKERTFSKMSLPEHLTRTWKIRLVLLGGCLAVFSYREDKTEIWVMKEYKVQTSWTLYEIPLRFFRPLCLSGDGDIIIGRRYTSHDVMEFYIYNVSGELLKPVQYLYAAHHNHTSFNVYAESLMPIPNKVKDKKMKKDHPNHKQVKRIRTDQM</sequence>
<keyword evidence="4" id="KW-1185">Reference proteome</keyword>
<dbReference type="EMBL" id="JASCZI010000003">
    <property type="protein sequence ID" value="MED6106056.1"/>
    <property type="molecule type" value="Genomic_DNA"/>
</dbReference>
<name>A0ABU6Q2F0_9FABA</name>
<dbReference type="NCBIfam" id="TIGR01640">
    <property type="entry name" value="F_box_assoc_1"/>
    <property type="match status" value="1"/>
</dbReference>
<dbReference type="Pfam" id="PF07734">
    <property type="entry name" value="FBA_1"/>
    <property type="match status" value="1"/>
</dbReference>
<gene>
    <name evidence="3" type="ORF">PIB30_001448</name>
</gene>
<feature type="region of interest" description="Disordered" evidence="1">
    <location>
        <begin position="380"/>
        <end position="401"/>
    </location>
</feature>
<dbReference type="InterPro" id="IPR006527">
    <property type="entry name" value="F-box-assoc_dom_typ1"/>
</dbReference>
<dbReference type="PANTHER" id="PTHR31672">
    <property type="entry name" value="BNACNNG10540D PROTEIN"/>
    <property type="match status" value="1"/>
</dbReference>
<dbReference type="Proteomes" id="UP001341840">
    <property type="component" value="Unassembled WGS sequence"/>
</dbReference>
<dbReference type="InterPro" id="IPR036047">
    <property type="entry name" value="F-box-like_dom_sf"/>
</dbReference>
<evidence type="ECO:0000256" key="1">
    <source>
        <dbReference type="SAM" id="MobiDB-lite"/>
    </source>
</evidence>
<organism evidence="3 4">
    <name type="scientific">Stylosanthes scabra</name>
    <dbReference type="NCBI Taxonomy" id="79078"/>
    <lineage>
        <taxon>Eukaryota</taxon>
        <taxon>Viridiplantae</taxon>
        <taxon>Streptophyta</taxon>
        <taxon>Embryophyta</taxon>
        <taxon>Tracheophyta</taxon>
        <taxon>Spermatophyta</taxon>
        <taxon>Magnoliopsida</taxon>
        <taxon>eudicotyledons</taxon>
        <taxon>Gunneridae</taxon>
        <taxon>Pentapetalae</taxon>
        <taxon>rosids</taxon>
        <taxon>fabids</taxon>
        <taxon>Fabales</taxon>
        <taxon>Fabaceae</taxon>
        <taxon>Papilionoideae</taxon>
        <taxon>50 kb inversion clade</taxon>
        <taxon>dalbergioids sensu lato</taxon>
        <taxon>Dalbergieae</taxon>
        <taxon>Pterocarpus clade</taxon>
        <taxon>Stylosanthes</taxon>
    </lineage>
</organism>
<dbReference type="Gene3D" id="1.20.1280.50">
    <property type="match status" value="1"/>
</dbReference>
<dbReference type="InterPro" id="IPR001810">
    <property type="entry name" value="F-box_dom"/>
</dbReference>
<reference evidence="3 4" key="1">
    <citation type="journal article" date="2023" name="Plants (Basel)">
        <title>Bridging the Gap: Combining Genomics and Transcriptomics Approaches to Understand Stylosanthes scabra, an Orphan Legume from the Brazilian Caatinga.</title>
        <authorList>
            <person name="Ferreira-Neto J.R.C."/>
            <person name="da Silva M.D."/>
            <person name="Binneck E."/>
            <person name="de Melo N.F."/>
            <person name="da Silva R.H."/>
            <person name="de Melo A.L.T.M."/>
            <person name="Pandolfi V."/>
            <person name="Bustamante F.O."/>
            <person name="Brasileiro-Vidal A.C."/>
            <person name="Benko-Iseppon A.M."/>
        </authorList>
    </citation>
    <scope>NUCLEOTIDE SEQUENCE [LARGE SCALE GENOMIC DNA]</scope>
    <source>
        <tissue evidence="3">Leaves</tissue>
    </source>
</reference>
<comment type="caution">
    <text evidence="3">The sequence shown here is derived from an EMBL/GenBank/DDBJ whole genome shotgun (WGS) entry which is preliminary data.</text>
</comment>
<feature type="domain" description="F-box" evidence="2">
    <location>
        <begin position="17"/>
        <end position="57"/>
    </location>
</feature>
<accession>A0ABU6Q2F0</accession>
<evidence type="ECO:0000259" key="2">
    <source>
        <dbReference type="SMART" id="SM00256"/>
    </source>
</evidence>
<proteinExistence type="predicted"/>
<dbReference type="PANTHER" id="PTHR31672:SF13">
    <property type="entry name" value="F-BOX PROTEIN CPR30-LIKE"/>
    <property type="match status" value="1"/>
</dbReference>
<feature type="compositionally biased region" description="Basic residues" evidence="1">
    <location>
        <begin position="380"/>
        <end position="395"/>
    </location>
</feature>
<dbReference type="Pfam" id="PF00646">
    <property type="entry name" value="F-box"/>
    <property type="match status" value="1"/>
</dbReference>
<dbReference type="SUPFAM" id="SSF81383">
    <property type="entry name" value="F-box domain"/>
    <property type="match status" value="1"/>
</dbReference>
<dbReference type="InterPro" id="IPR017451">
    <property type="entry name" value="F-box-assoc_interact_dom"/>
</dbReference>
<evidence type="ECO:0000313" key="3">
    <source>
        <dbReference type="EMBL" id="MED6106056.1"/>
    </source>
</evidence>
<dbReference type="SMART" id="SM00256">
    <property type="entry name" value="FBOX"/>
    <property type="match status" value="1"/>
</dbReference>